<dbReference type="AlphaFoldDB" id="P73083"/>
<dbReference type="InParanoid" id="P73083"/>
<dbReference type="Gene3D" id="3.90.1570.10">
    <property type="entry name" value="tt1808, chain A"/>
    <property type="match status" value="1"/>
</dbReference>
<gene>
    <name evidence="2" type="ordered locus">sll1938</name>
</gene>
<dbReference type="PaxDb" id="1148-1652184"/>
<dbReference type="Pfam" id="PF05685">
    <property type="entry name" value="Uma2"/>
    <property type="match status" value="1"/>
</dbReference>
<evidence type="ECO:0000313" key="2">
    <source>
        <dbReference type="EMBL" id="BAA17108.1"/>
    </source>
</evidence>
<organism evidence="2 3">
    <name type="scientific">Synechocystis sp. (strain ATCC 27184 / PCC 6803 / Kazusa)</name>
    <dbReference type="NCBI Taxonomy" id="1111708"/>
    <lineage>
        <taxon>Bacteria</taxon>
        <taxon>Bacillati</taxon>
        <taxon>Cyanobacteriota</taxon>
        <taxon>Cyanophyceae</taxon>
        <taxon>Synechococcales</taxon>
        <taxon>Merismopediaceae</taxon>
        <taxon>Synechocystis</taxon>
    </lineage>
</organism>
<dbReference type="Proteomes" id="UP000001425">
    <property type="component" value="Chromosome"/>
</dbReference>
<protein>
    <submittedName>
        <fullName evidence="2">Sll1938 protein</fullName>
    </submittedName>
</protein>
<dbReference type="SUPFAM" id="SSF52980">
    <property type="entry name" value="Restriction endonuclease-like"/>
    <property type="match status" value="1"/>
</dbReference>
<dbReference type="InterPro" id="IPR011335">
    <property type="entry name" value="Restrct_endonuc-II-like"/>
</dbReference>
<name>P73083_SYNY3</name>
<evidence type="ECO:0000259" key="1">
    <source>
        <dbReference type="Pfam" id="PF05685"/>
    </source>
</evidence>
<dbReference type="PIR" id="S75194">
    <property type="entry name" value="S75194"/>
</dbReference>
<reference evidence="2 3" key="2">
    <citation type="journal article" date="1996" name="DNA Res.">
        <title>Sequence analysis of the genome of the unicellular cyanobacterium Synechocystis sp. strain PCC6803. II. Sequence determination of the entire genome and assignment of potential protein-coding regions.</title>
        <authorList>
            <person name="Kaneko T."/>
            <person name="Sato S."/>
            <person name="Kotani H."/>
            <person name="Tanaka A."/>
            <person name="Asamizu E."/>
            <person name="Nakamura Y."/>
            <person name="Miyajima N."/>
            <person name="Hirosawa M."/>
            <person name="Sugiura M."/>
            <person name="Sasamoto S."/>
            <person name="Kimura T."/>
            <person name="Hosouchi T."/>
            <person name="Matsuno A."/>
            <person name="Muraki A."/>
            <person name="Nakazaki N."/>
            <person name="Naruo K."/>
            <person name="Okumura S."/>
            <person name="Shimpo S."/>
            <person name="Takeuchi C."/>
            <person name="Wada T."/>
            <person name="Watanabe A."/>
            <person name="Yamada M."/>
            <person name="Yasuda M."/>
            <person name="Tabata S."/>
        </authorList>
    </citation>
    <scope>NUCLEOTIDE SEQUENCE [LARGE SCALE GENOMIC DNA]</scope>
    <source>
        <strain evidence="3">ATCC 27184 / PCC 6803 / Kazusa</strain>
    </source>
</reference>
<sequence length="203" mass="22548">MATLTPPISSINQGSLLLNVSHVTLKVSPEHFDQLCLDNPDLRLELTKDGELIVMAPAGGETSRKNLDLAIDVGLWNRRTNLGQAFDSSCGYDFTSLGGGKLSPDVSWIEQSKLEGIEIVGFIPVVPDFVIELRSATDNLKPLQEKMQEYRRLGVRLGLLINPQNQQVEIYRSSQATEVLTLPKEIDCNEVMPGFVLDLTRIW</sequence>
<dbReference type="PANTHER" id="PTHR34107:SF7">
    <property type="entry name" value="SLR2092 PROTEIN"/>
    <property type="match status" value="1"/>
</dbReference>
<dbReference type="IntAct" id="P73083">
    <property type="interactions" value="2"/>
</dbReference>
<dbReference type="CDD" id="cd06260">
    <property type="entry name" value="DUF820-like"/>
    <property type="match status" value="1"/>
</dbReference>
<dbReference type="KEGG" id="syn:sll1938"/>
<dbReference type="eggNOG" id="COG4636">
    <property type="taxonomic scope" value="Bacteria"/>
</dbReference>
<dbReference type="EnsemblBacteria" id="BAA17108">
    <property type="protein sequence ID" value="BAA17108"/>
    <property type="gene ID" value="BAA17108"/>
</dbReference>
<feature type="domain" description="Putative restriction endonuclease" evidence="1">
    <location>
        <begin position="30"/>
        <end position="199"/>
    </location>
</feature>
<keyword evidence="3" id="KW-1185">Reference proteome</keyword>
<evidence type="ECO:0000313" key="3">
    <source>
        <dbReference type="Proteomes" id="UP000001425"/>
    </source>
</evidence>
<dbReference type="PhylomeDB" id="P73083"/>
<dbReference type="STRING" id="1148.gene:10497969"/>
<dbReference type="InterPro" id="IPR012296">
    <property type="entry name" value="Nuclease_put_TT1808"/>
</dbReference>
<dbReference type="EMBL" id="BA000022">
    <property type="protein sequence ID" value="BAA17108.1"/>
    <property type="molecule type" value="Genomic_DNA"/>
</dbReference>
<reference evidence="2 3" key="1">
    <citation type="journal article" date="1995" name="DNA Res.">
        <title>Sequence analysis of the genome of the unicellular cyanobacterium Synechocystis sp. strain PCC6803. I. Sequence features in the 1 Mb region from map positions 64% to 92% of the genome.</title>
        <authorList>
            <person name="Kaneko T."/>
            <person name="Tanaka A."/>
            <person name="Sato S."/>
            <person name="Kotani H."/>
            <person name="Sazuka T."/>
            <person name="Miyajima N."/>
            <person name="Sugiura M."/>
            <person name="Tabata S."/>
        </authorList>
    </citation>
    <scope>NUCLEOTIDE SEQUENCE [LARGE SCALE GENOMIC DNA]</scope>
    <source>
        <strain evidence="3">ATCC 27184 / PCC 6803 / Kazusa</strain>
    </source>
</reference>
<dbReference type="PANTHER" id="PTHR34107">
    <property type="entry name" value="SLL0198 PROTEIN-RELATED"/>
    <property type="match status" value="1"/>
</dbReference>
<accession>P73083</accession>
<proteinExistence type="predicted"/>
<dbReference type="InterPro" id="IPR008538">
    <property type="entry name" value="Uma2"/>
</dbReference>